<evidence type="ECO:0000313" key="4">
    <source>
        <dbReference type="Proteomes" id="UP001484239"/>
    </source>
</evidence>
<evidence type="ECO:0000259" key="2">
    <source>
        <dbReference type="Pfam" id="PF10135"/>
    </source>
</evidence>
<proteinExistence type="predicted"/>
<evidence type="ECO:0000256" key="1">
    <source>
        <dbReference type="SAM" id="MobiDB-lite"/>
    </source>
</evidence>
<dbReference type="Pfam" id="PF10135">
    <property type="entry name" value="Rod-binding"/>
    <property type="match status" value="1"/>
</dbReference>
<gene>
    <name evidence="3" type="ORF">WI372_16145</name>
</gene>
<dbReference type="InterPro" id="IPR019301">
    <property type="entry name" value="Flagellar_prot_FlgJ_N"/>
</dbReference>
<evidence type="ECO:0000313" key="3">
    <source>
        <dbReference type="EMBL" id="MEK9502525.1"/>
    </source>
</evidence>
<feature type="region of interest" description="Disordered" evidence="1">
    <location>
        <begin position="24"/>
        <end position="45"/>
    </location>
</feature>
<sequence length="125" mass="12934">MTLSGVGPDPLRYALRMASNEGLRMRTPDAGTPLEAASKSAPDVDPRLREATVALEGVFARELVRALRGTVPEGGSPDAPGGDIYTSLFDDHLAEVLTGDDGLGLSSAMLKQLLGGVDPESGGSR</sequence>
<reference evidence="3 4" key="1">
    <citation type="submission" date="2024-02" db="EMBL/GenBank/DDBJ databases">
        <title>A novel Gemmatimonadota bacterium.</title>
        <authorList>
            <person name="Du Z.-J."/>
            <person name="Ye Y.-Q."/>
        </authorList>
    </citation>
    <scope>NUCLEOTIDE SEQUENCE [LARGE SCALE GENOMIC DNA]</scope>
    <source>
        <strain evidence="3 4">DH-20</strain>
    </source>
</reference>
<protein>
    <submittedName>
        <fullName evidence="3">Rod-binding protein</fullName>
    </submittedName>
</protein>
<organism evidence="3 4">
    <name type="scientific">Gaopeijia maritima</name>
    <dbReference type="NCBI Taxonomy" id="3119007"/>
    <lineage>
        <taxon>Bacteria</taxon>
        <taxon>Pseudomonadati</taxon>
        <taxon>Gemmatimonadota</taxon>
        <taxon>Longimicrobiia</taxon>
        <taxon>Gaopeijiales</taxon>
        <taxon>Gaopeijiaceae</taxon>
        <taxon>Gaopeijia</taxon>
    </lineage>
</organism>
<dbReference type="EMBL" id="JBBHLI010000012">
    <property type="protein sequence ID" value="MEK9502525.1"/>
    <property type="molecule type" value="Genomic_DNA"/>
</dbReference>
<feature type="domain" description="Flagellar protein FlgJ N-terminal" evidence="2">
    <location>
        <begin position="70"/>
        <end position="112"/>
    </location>
</feature>
<dbReference type="PRINTS" id="PR01002">
    <property type="entry name" value="FLGFLGJ"/>
</dbReference>
<keyword evidence="4" id="KW-1185">Reference proteome</keyword>
<name>A0ABU9EEZ5_9BACT</name>
<comment type="caution">
    <text evidence="3">The sequence shown here is derived from an EMBL/GenBank/DDBJ whole genome shotgun (WGS) entry which is preliminary data.</text>
</comment>
<dbReference type="RefSeq" id="WP_405280562.1">
    <property type="nucleotide sequence ID" value="NZ_CP144380.1"/>
</dbReference>
<accession>A0ABU9EEZ5</accession>
<dbReference type="Proteomes" id="UP001484239">
    <property type="component" value="Unassembled WGS sequence"/>
</dbReference>